<name>A0ABQ5UQ46_9HYPH</name>
<proteinExistence type="predicted"/>
<organism evidence="5 6">
    <name type="scientific">Maritalea porphyrae</name>
    <dbReference type="NCBI Taxonomy" id="880732"/>
    <lineage>
        <taxon>Bacteria</taxon>
        <taxon>Pseudomonadati</taxon>
        <taxon>Pseudomonadota</taxon>
        <taxon>Alphaproteobacteria</taxon>
        <taxon>Hyphomicrobiales</taxon>
        <taxon>Devosiaceae</taxon>
        <taxon>Maritalea</taxon>
    </lineage>
</organism>
<evidence type="ECO:0000256" key="2">
    <source>
        <dbReference type="ARBA" id="ARBA00022630"/>
    </source>
</evidence>
<dbReference type="EMBL" id="BSNI01000002">
    <property type="protein sequence ID" value="GLQ16772.1"/>
    <property type="molecule type" value="Genomic_DNA"/>
</dbReference>
<dbReference type="InterPro" id="IPR008254">
    <property type="entry name" value="Flavodoxin/NO_synth"/>
</dbReference>
<dbReference type="PANTHER" id="PTHR30546">
    <property type="entry name" value="FLAVODOXIN-RELATED PROTEIN WRBA-RELATED"/>
    <property type="match status" value="1"/>
</dbReference>
<evidence type="ECO:0000256" key="1">
    <source>
        <dbReference type="ARBA" id="ARBA00001917"/>
    </source>
</evidence>
<dbReference type="InterPro" id="IPR029039">
    <property type="entry name" value="Flavoprotein-like_sf"/>
</dbReference>
<keyword evidence="6" id="KW-1185">Reference proteome</keyword>
<dbReference type="InterPro" id="IPR005025">
    <property type="entry name" value="FMN_Rdtase-like_dom"/>
</dbReference>
<keyword evidence="3" id="KW-0288">FMN</keyword>
<reference evidence="5" key="1">
    <citation type="journal article" date="2014" name="Int. J. Syst. Evol. Microbiol.">
        <title>Complete genome of a new Firmicutes species belonging to the dominant human colonic microbiota ('Ruminococcus bicirculans') reveals two chromosomes and a selective capacity to utilize plant glucans.</title>
        <authorList>
            <consortium name="NISC Comparative Sequencing Program"/>
            <person name="Wegmann U."/>
            <person name="Louis P."/>
            <person name="Goesmann A."/>
            <person name="Henrissat B."/>
            <person name="Duncan S.H."/>
            <person name="Flint H.J."/>
        </authorList>
    </citation>
    <scope>NUCLEOTIDE SEQUENCE</scope>
    <source>
        <strain evidence="5">NBRC 107169</strain>
    </source>
</reference>
<feature type="domain" description="Flavodoxin-like" evidence="4">
    <location>
        <begin position="4"/>
        <end position="149"/>
    </location>
</feature>
<keyword evidence="2" id="KW-0285">Flavoprotein</keyword>
<accession>A0ABQ5UQ46</accession>
<dbReference type="PANTHER" id="PTHR30546:SF23">
    <property type="entry name" value="FLAVOPROTEIN-LIKE PROTEIN YCP4-RELATED"/>
    <property type="match status" value="1"/>
</dbReference>
<gene>
    <name evidence="5" type="primary">wrbA</name>
    <name evidence="5" type="ORF">GCM10007879_10210</name>
</gene>
<evidence type="ECO:0000259" key="4">
    <source>
        <dbReference type="PROSITE" id="PS50902"/>
    </source>
</evidence>
<evidence type="ECO:0000313" key="6">
    <source>
        <dbReference type="Proteomes" id="UP001161405"/>
    </source>
</evidence>
<dbReference type="Proteomes" id="UP001161405">
    <property type="component" value="Unassembled WGS sequence"/>
</dbReference>
<dbReference type="PROSITE" id="PS00201">
    <property type="entry name" value="FLAVODOXIN"/>
    <property type="match status" value="1"/>
</dbReference>
<dbReference type="PROSITE" id="PS50902">
    <property type="entry name" value="FLAVODOXIN_LIKE"/>
    <property type="match status" value="1"/>
</dbReference>
<dbReference type="RefSeq" id="WP_284362502.1">
    <property type="nucleotide sequence ID" value="NZ_BSNI01000002.1"/>
</dbReference>
<dbReference type="InterPro" id="IPR001226">
    <property type="entry name" value="Flavodoxin_CS"/>
</dbReference>
<reference evidence="5" key="2">
    <citation type="submission" date="2023-01" db="EMBL/GenBank/DDBJ databases">
        <title>Draft genome sequence of Maritalea porphyrae strain NBRC 107169.</title>
        <authorList>
            <person name="Sun Q."/>
            <person name="Mori K."/>
        </authorList>
    </citation>
    <scope>NUCLEOTIDE SEQUENCE</scope>
    <source>
        <strain evidence="5">NBRC 107169</strain>
    </source>
</reference>
<evidence type="ECO:0000313" key="5">
    <source>
        <dbReference type="EMBL" id="GLQ16772.1"/>
    </source>
</evidence>
<dbReference type="Pfam" id="PF03358">
    <property type="entry name" value="FMN_red"/>
    <property type="match status" value="1"/>
</dbReference>
<protein>
    <submittedName>
        <fullName evidence="5">Tryptophan repressor binding protein</fullName>
    </submittedName>
</protein>
<comment type="cofactor">
    <cofactor evidence="1">
        <name>FMN</name>
        <dbReference type="ChEBI" id="CHEBI:58210"/>
    </cofactor>
</comment>
<dbReference type="Gene3D" id="3.40.50.360">
    <property type="match status" value="1"/>
</dbReference>
<sequence>MSKISIVYHSGYGHTQKQAEAVRDGAAANTNDEVHLIPVDEADEHWDTLAASDAIIFGSPTYMGSVSAQFKTFADKSSKVWFEQGWKDKIAAGFTNSSSQNGDKHSTLQQLSLLAAQHGMLWVSLGQMPGNNSSTGSVEDINRLGSSLGAMAQSNADQGPEHGPINSDLESAKLLGQRVTDIANRFTRNVAA</sequence>
<comment type="caution">
    <text evidence="5">The sequence shown here is derived from an EMBL/GenBank/DDBJ whole genome shotgun (WGS) entry which is preliminary data.</text>
</comment>
<evidence type="ECO:0000256" key="3">
    <source>
        <dbReference type="ARBA" id="ARBA00022643"/>
    </source>
</evidence>
<dbReference type="SUPFAM" id="SSF52218">
    <property type="entry name" value="Flavoproteins"/>
    <property type="match status" value="1"/>
</dbReference>